<reference evidence="1 2" key="1">
    <citation type="journal article" date="2016" name="Nat. Commun.">
        <title>Extremotolerant tardigrade genome and improved radiotolerance of human cultured cells by tardigrade-unique protein.</title>
        <authorList>
            <person name="Hashimoto T."/>
            <person name="Horikawa D.D."/>
            <person name="Saito Y."/>
            <person name="Kuwahara H."/>
            <person name="Kozuka-Hata H."/>
            <person name="Shin-I T."/>
            <person name="Minakuchi Y."/>
            <person name="Ohishi K."/>
            <person name="Motoyama A."/>
            <person name="Aizu T."/>
            <person name="Enomoto A."/>
            <person name="Kondo K."/>
            <person name="Tanaka S."/>
            <person name="Hara Y."/>
            <person name="Koshikawa S."/>
            <person name="Sagara H."/>
            <person name="Miura T."/>
            <person name="Yokobori S."/>
            <person name="Miyagawa K."/>
            <person name="Suzuki Y."/>
            <person name="Kubo T."/>
            <person name="Oyama M."/>
            <person name="Kohara Y."/>
            <person name="Fujiyama A."/>
            <person name="Arakawa K."/>
            <person name="Katayama T."/>
            <person name="Toyoda A."/>
            <person name="Kunieda T."/>
        </authorList>
    </citation>
    <scope>NUCLEOTIDE SEQUENCE [LARGE SCALE GENOMIC DNA]</scope>
    <source>
        <strain evidence="1 2">YOKOZUNA-1</strain>
    </source>
</reference>
<sequence length="88" mass="10198">MTTITRPLRQTKSRKRVWWAETRNRSVQKGTVSAFVRWTGVDEQDLNETDGLKLPETILVLPDGSRWTLAVTLRRAFREVSIWKEGLG</sequence>
<gene>
    <name evidence="1" type="primary">RvY_15402</name>
    <name evidence="1" type="synonym">RvY_15402.1</name>
    <name evidence="1" type="ORF">RvY_15402-1</name>
</gene>
<evidence type="ECO:0000313" key="2">
    <source>
        <dbReference type="Proteomes" id="UP000186922"/>
    </source>
</evidence>
<evidence type="ECO:0000313" key="1">
    <source>
        <dbReference type="EMBL" id="GAV05239.1"/>
    </source>
</evidence>
<name>A0A1D1W2T7_RAMVA</name>
<dbReference type="EMBL" id="BDGG01000012">
    <property type="protein sequence ID" value="GAV05239.1"/>
    <property type="molecule type" value="Genomic_DNA"/>
</dbReference>
<protein>
    <submittedName>
        <fullName evidence="1">Uncharacterized protein</fullName>
    </submittedName>
</protein>
<keyword evidence="2" id="KW-1185">Reference proteome</keyword>
<dbReference type="AlphaFoldDB" id="A0A1D1W2T7"/>
<dbReference type="Proteomes" id="UP000186922">
    <property type="component" value="Unassembled WGS sequence"/>
</dbReference>
<comment type="caution">
    <text evidence="1">The sequence shown here is derived from an EMBL/GenBank/DDBJ whole genome shotgun (WGS) entry which is preliminary data.</text>
</comment>
<organism evidence="1 2">
    <name type="scientific">Ramazzottius varieornatus</name>
    <name type="common">Water bear</name>
    <name type="synonym">Tardigrade</name>
    <dbReference type="NCBI Taxonomy" id="947166"/>
    <lineage>
        <taxon>Eukaryota</taxon>
        <taxon>Metazoa</taxon>
        <taxon>Ecdysozoa</taxon>
        <taxon>Tardigrada</taxon>
        <taxon>Eutardigrada</taxon>
        <taxon>Parachela</taxon>
        <taxon>Hypsibioidea</taxon>
        <taxon>Ramazzottiidae</taxon>
        <taxon>Ramazzottius</taxon>
    </lineage>
</organism>
<proteinExistence type="predicted"/>
<accession>A0A1D1W2T7</accession>